<evidence type="ECO:0000259" key="4">
    <source>
        <dbReference type="Pfam" id="PF10017"/>
    </source>
</evidence>
<dbReference type="InterPro" id="IPR016187">
    <property type="entry name" value="CTDL_fold"/>
</dbReference>
<feature type="domain" description="Sulfatase-modifying factor enzyme-like" evidence="3">
    <location>
        <begin position="574"/>
        <end position="863"/>
    </location>
</feature>
<dbReference type="RefSeq" id="XP_016211786.1">
    <property type="nucleotide sequence ID" value="XM_016360447.1"/>
</dbReference>
<keyword evidence="6" id="KW-1185">Reference proteome</keyword>
<dbReference type="GeneID" id="27314731"/>
<dbReference type="InterPro" id="IPR019257">
    <property type="entry name" value="MeTrfase_dom"/>
</dbReference>
<dbReference type="Gene3D" id="3.40.50.150">
    <property type="entry name" value="Vaccinia Virus protein VP39"/>
    <property type="match status" value="1"/>
</dbReference>
<dbReference type="InParanoid" id="A0A0D1YM89"/>
<dbReference type="InterPro" id="IPR051128">
    <property type="entry name" value="EgtD_Methyltrsf_superfamily"/>
</dbReference>
<dbReference type="VEuPathDB" id="FungiDB:PV09_06758"/>
<evidence type="ECO:0000259" key="3">
    <source>
        <dbReference type="Pfam" id="PF03781"/>
    </source>
</evidence>
<dbReference type="STRING" id="253628.A0A0D1YM89"/>
<gene>
    <name evidence="5" type="ORF">PV09_06758</name>
</gene>
<dbReference type="PANTHER" id="PTHR43397:SF1">
    <property type="entry name" value="ERGOTHIONEINE BIOSYNTHESIS PROTEIN 1"/>
    <property type="match status" value="1"/>
</dbReference>
<dbReference type="GO" id="GO:0008168">
    <property type="term" value="F:methyltransferase activity"/>
    <property type="evidence" value="ECO:0007669"/>
    <property type="project" value="UniProtKB-KW"/>
</dbReference>
<evidence type="ECO:0000313" key="6">
    <source>
        <dbReference type="Proteomes" id="UP000053259"/>
    </source>
</evidence>
<evidence type="ECO:0000256" key="2">
    <source>
        <dbReference type="ARBA" id="ARBA00022679"/>
    </source>
</evidence>
<dbReference type="PANTHER" id="PTHR43397">
    <property type="entry name" value="ERGOTHIONEINE BIOSYNTHESIS PROTEIN 1"/>
    <property type="match status" value="1"/>
</dbReference>
<dbReference type="Proteomes" id="UP000053259">
    <property type="component" value="Unassembled WGS sequence"/>
</dbReference>
<keyword evidence="1 5" id="KW-0489">Methyltransferase</keyword>
<dbReference type="InterPro" id="IPR029063">
    <property type="entry name" value="SAM-dependent_MTases_sf"/>
</dbReference>
<sequence length="865" mass="97032">MIGDSAGLGFADFSSSNVHTKAAKPHSPLSSIIEIRQDREELDLLIDIKSGLRASGPGRKTLPTLLLYDEPGLKLFEKITFLDEYYLTNAEIEVLHKWAGNIADRISPNSIVLELGSGNLRKIKILLDAFEAAKKPVEYYALDVSRVELERTLAAIPVGAFKHVKCFGLHGTYDDGLQWLKSEQIAKRSKAILSMGSSIGNFARHEAVRFLRSFSDVLQTSDVLLIGIDACKDPDKVFRAYNDSQGVTHEFVLNGLQHANQLLGHDAFDVEKWRVIGEYDEVNGKHHAFVSPVQDMNIDGILIKAGERIRIEESFKYDLIDRSRLWEGAGLIEGASWTNAEANYGLHMAYKPKVQFSSKPEEYAASAVPTLAEWKDLWTIWDLVTQQMIPKEELLAKPIKLRNACIFYLGHIPTFLAIHLEKASCEGVAGLRDYQRIFERGIDPDVDNPELCHDHSEIPDEWPPEVEILAFQSKVRDQVKQIYDSRMHESSHAIRKALWISFEHEVMHIETLLYMLIQSEKTLPPPGVIHPDFEALACEAKAKTVPNKWFTVPSRTVTLGLNDDDKDTTTNRYFGWDNEKPQRRVKVKSFSAQARPITNGEYVEYLKAIGSEKLPASWSSTKSTPNGHFNGHMNGDSNGVANAAVNGENFVDGKEVKTVFGSIPLKLALDWPVMASYDELLGFAHWAGGRIPTMEEVKSIYEYAEELKVKDFVNALGETIPAVNGHLINDGVEETPPHRHSANGEPSASVGPSPHRLFVDLEDANVGFKHWHPLPVTAHGDNLAGQGELGGVWEWTSTVLEKHEGFEPMQLYPGYTADFFDKKHNIVLGGSWATHPRIAGRRSFVNWYQRNYPFVWAGARLVRDL</sequence>
<dbReference type="Pfam" id="PF10017">
    <property type="entry name" value="Methyltransf_33"/>
    <property type="match status" value="1"/>
</dbReference>
<protein>
    <submittedName>
        <fullName evidence="5">Dimethylhistidine N-methyltransferase</fullName>
    </submittedName>
</protein>
<organism evidence="5 6">
    <name type="scientific">Verruconis gallopava</name>
    <dbReference type="NCBI Taxonomy" id="253628"/>
    <lineage>
        <taxon>Eukaryota</taxon>
        <taxon>Fungi</taxon>
        <taxon>Dikarya</taxon>
        <taxon>Ascomycota</taxon>
        <taxon>Pezizomycotina</taxon>
        <taxon>Dothideomycetes</taxon>
        <taxon>Pleosporomycetidae</taxon>
        <taxon>Venturiales</taxon>
        <taxon>Sympoventuriaceae</taxon>
        <taxon>Verruconis</taxon>
    </lineage>
</organism>
<evidence type="ECO:0000313" key="5">
    <source>
        <dbReference type="EMBL" id="KIW01917.1"/>
    </source>
</evidence>
<dbReference type="Pfam" id="PF03781">
    <property type="entry name" value="FGE-sulfatase"/>
    <property type="match status" value="1"/>
</dbReference>
<dbReference type="NCBIfam" id="TIGR03439">
    <property type="entry name" value="methyl_EasF"/>
    <property type="match status" value="1"/>
</dbReference>
<feature type="domain" description="Histidine-specific methyltransferase SAM-dependent" evidence="4">
    <location>
        <begin position="47"/>
        <end position="349"/>
    </location>
</feature>
<dbReference type="AlphaFoldDB" id="A0A0D1YM89"/>
<name>A0A0D1YM89_9PEZI</name>
<keyword evidence="2 5" id="KW-0808">Transferase</keyword>
<dbReference type="InterPro" id="IPR005532">
    <property type="entry name" value="SUMF_dom"/>
</dbReference>
<dbReference type="InterPro" id="IPR042095">
    <property type="entry name" value="SUMF_sf"/>
</dbReference>
<dbReference type="Gene3D" id="3.90.1580.10">
    <property type="entry name" value="paralog of FGE (formylglycine-generating enzyme)"/>
    <property type="match status" value="1"/>
</dbReference>
<accession>A0A0D1YM89</accession>
<dbReference type="HOGENOM" id="CLU_006921_0_1_1"/>
<proteinExistence type="predicted"/>
<evidence type="ECO:0000256" key="1">
    <source>
        <dbReference type="ARBA" id="ARBA00022603"/>
    </source>
</evidence>
<dbReference type="InterPro" id="IPR017805">
    <property type="entry name" value="SAM_MeTrfase_EasF-type_put"/>
</dbReference>
<reference evidence="5 6" key="1">
    <citation type="submission" date="2015-01" db="EMBL/GenBank/DDBJ databases">
        <title>The Genome Sequence of Ochroconis gallopava CBS43764.</title>
        <authorList>
            <consortium name="The Broad Institute Genomics Platform"/>
            <person name="Cuomo C."/>
            <person name="de Hoog S."/>
            <person name="Gorbushina A."/>
            <person name="Stielow B."/>
            <person name="Teixiera M."/>
            <person name="Abouelleil A."/>
            <person name="Chapman S.B."/>
            <person name="Priest M."/>
            <person name="Young S.K."/>
            <person name="Wortman J."/>
            <person name="Nusbaum C."/>
            <person name="Birren B."/>
        </authorList>
    </citation>
    <scope>NUCLEOTIDE SEQUENCE [LARGE SCALE GENOMIC DNA]</scope>
    <source>
        <strain evidence="5 6">CBS 43764</strain>
    </source>
</reference>
<dbReference type="EMBL" id="KN847552">
    <property type="protein sequence ID" value="KIW01917.1"/>
    <property type="molecule type" value="Genomic_DNA"/>
</dbReference>
<dbReference type="OrthoDB" id="659at2759"/>
<dbReference type="SUPFAM" id="SSF56436">
    <property type="entry name" value="C-type lectin-like"/>
    <property type="match status" value="1"/>
</dbReference>
<dbReference type="GO" id="GO:0032259">
    <property type="term" value="P:methylation"/>
    <property type="evidence" value="ECO:0007669"/>
    <property type="project" value="UniProtKB-KW"/>
</dbReference>